<dbReference type="EMBL" id="KN834792">
    <property type="protein sequence ID" value="KIK57266.1"/>
    <property type="molecule type" value="Genomic_DNA"/>
</dbReference>
<feature type="transmembrane region" description="Helical" evidence="1">
    <location>
        <begin position="27"/>
        <end position="50"/>
    </location>
</feature>
<proteinExistence type="predicted"/>
<dbReference type="AlphaFoldDB" id="A0A0D0BQ83"/>
<evidence type="ECO:0000256" key="1">
    <source>
        <dbReference type="SAM" id="Phobius"/>
    </source>
</evidence>
<sequence length="71" mass="7968">MGIFCNFFLTQPMIDSWRRRGLGGEMVIPPLISPATLILLYVVCAFNASVEKVTQSAQSMYPIKLSLYHCV</sequence>
<protein>
    <submittedName>
        <fullName evidence="2">Uncharacterized protein</fullName>
    </submittedName>
</protein>
<keyword evidence="1" id="KW-0812">Transmembrane</keyword>
<dbReference type="Proteomes" id="UP000053593">
    <property type="component" value="Unassembled WGS sequence"/>
</dbReference>
<gene>
    <name evidence="2" type="ORF">GYMLUDRAFT_766973</name>
</gene>
<accession>A0A0D0BQ83</accession>
<evidence type="ECO:0000313" key="3">
    <source>
        <dbReference type="Proteomes" id="UP000053593"/>
    </source>
</evidence>
<organism evidence="2 3">
    <name type="scientific">Collybiopsis luxurians FD-317 M1</name>
    <dbReference type="NCBI Taxonomy" id="944289"/>
    <lineage>
        <taxon>Eukaryota</taxon>
        <taxon>Fungi</taxon>
        <taxon>Dikarya</taxon>
        <taxon>Basidiomycota</taxon>
        <taxon>Agaricomycotina</taxon>
        <taxon>Agaricomycetes</taxon>
        <taxon>Agaricomycetidae</taxon>
        <taxon>Agaricales</taxon>
        <taxon>Marasmiineae</taxon>
        <taxon>Omphalotaceae</taxon>
        <taxon>Collybiopsis</taxon>
        <taxon>Collybiopsis luxurians</taxon>
    </lineage>
</organism>
<reference evidence="2 3" key="1">
    <citation type="submission" date="2014-04" db="EMBL/GenBank/DDBJ databases">
        <title>Evolutionary Origins and Diversification of the Mycorrhizal Mutualists.</title>
        <authorList>
            <consortium name="DOE Joint Genome Institute"/>
            <consortium name="Mycorrhizal Genomics Consortium"/>
            <person name="Kohler A."/>
            <person name="Kuo A."/>
            <person name="Nagy L.G."/>
            <person name="Floudas D."/>
            <person name="Copeland A."/>
            <person name="Barry K.W."/>
            <person name="Cichocki N."/>
            <person name="Veneault-Fourrey C."/>
            <person name="LaButti K."/>
            <person name="Lindquist E.A."/>
            <person name="Lipzen A."/>
            <person name="Lundell T."/>
            <person name="Morin E."/>
            <person name="Murat C."/>
            <person name="Riley R."/>
            <person name="Ohm R."/>
            <person name="Sun H."/>
            <person name="Tunlid A."/>
            <person name="Henrissat B."/>
            <person name="Grigoriev I.V."/>
            <person name="Hibbett D.S."/>
            <person name="Martin F."/>
        </authorList>
    </citation>
    <scope>NUCLEOTIDE SEQUENCE [LARGE SCALE GENOMIC DNA]</scope>
    <source>
        <strain evidence="2 3">FD-317 M1</strain>
    </source>
</reference>
<name>A0A0D0BQ83_9AGAR</name>
<keyword evidence="1" id="KW-1133">Transmembrane helix</keyword>
<keyword evidence="3" id="KW-1185">Reference proteome</keyword>
<keyword evidence="1" id="KW-0472">Membrane</keyword>
<evidence type="ECO:0000313" key="2">
    <source>
        <dbReference type="EMBL" id="KIK57266.1"/>
    </source>
</evidence>
<dbReference type="HOGENOM" id="CLU_2740280_0_0_1"/>